<keyword evidence="1" id="KW-0812">Transmembrane</keyword>
<keyword evidence="1" id="KW-0472">Membrane</keyword>
<organism evidence="3 5">
    <name type="scientific">Trifolium pratense</name>
    <name type="common">Red clover</name>
    <dbReference type="NCBI Taxonomy" id="57577"/>
    <lineage>
        <taxon>Eukaryota</taxon>
        <taxon>Viridiplantae</taxon>
        <taxon>Streptophyta</taxon>
        <taxon>Embryophyta</taxon>
        <taxon>Tracheophyta</taxon>
        <taxon>Spermatophyta</taxon>
        <taxon>Magnoliopsida</taxon>
        <taxon>eudicotyledons</taxon>
        <taxon>Gunneridae</taxon>
        <taxon>Pentapetalae</taxon>
        <taxon>rosids</taxon>
        <taxon>fabids</taxon>
        <taxon>Fabales</taxon>
        <taxon>Fabaceae</taxon>
        <taxon>Papilionoideae</taxon>
        <taxon>50 kb inversion clade</taxon>
        <taxon>NPAAA clade</taxon>
        <taxon>Hologalegina</taxon>
        <taxon>IRL clade</taxon>
        <taxon>Trifolieae</taxon>
        <taxon>Trifolium</taxon>
    </lineage>
</organism>
<evidence type="ECO:0000313" key="4">
    <source>
        <dbReference type="EMBL" id="PNX90893.1"/>
    </source>
</evidence>
<feature type="transmembrane region" description="Helical" evidence="1">
    <location>
        <begin position="47"/>
        <end position="65"/>
    </location>
</feature>
<feature type="domain" description="PGG" evidence="2">
    <location>
        <begin position="38"/>
        <end position="149"/>
    </location>
</feature>
<feature type="transmembrane region" description="Helical" evidence="1">
    <location>
        <begin position="85"/>
        <end position="105"/>
    </location>
</feature>
<feature type="transmembrane region" description="Helical" evidence="1">
    <location>
        <begin position="162"/>
        <end position="182"/>
    </location>
</feature>
<dbReference type="Proteomes" id="UP000236291">
    <property type="component" value="Unassembled WGS sequence"/>
</dbReference>
<proteinExistence type="predicted"/>
<dbReference type="AlphaFoldDB" id="A0A2K3MHC8"/>
<dbReference type="EMBL" id="ASHM01064325">
    <property type="protein sequence ID" value="PNX90893.1"/>
    <property type="molecule type" value="Genomic_DNA"/>
</dbReference>
<feature type="transmembrane region" description="Helical" evidence="1">
    <location>
        <begin position="125"/>
        <end position="150"/>
    </location>
</feature>
<feature type="non-terminal residue" evidence="3">
    <location>
        <position position="1"/>
    </location>
</feature>
<dbReference type="InterPro" id="IPR026961">
    <property type="entry name" value="PGG_dom"/>
</dbReference>
<dbReference type="GO" id="GO:0016020">
    <property type="term" value="C:membrane"/>
    <property type="evidence" value="ECO:0007669"/>
    <property type="project" value="TreeGrafter"/>
</dbReference>
<dbReference type="PANTHER" id="PTHR24177">
    <property type="entry name" value="CASKIN"/>
    <property type="match status" value="1"/>
</dbReference>
<name>A0A2K3MHC8_TRIPR</name>
<evidence type="ECO:0000313" key="3">
    <source>
        <dbReference type="EMBL" id="PNX90188.1"/>
    </source>
</evidence>
<gene>
    <name evidence="3" type="ORF">L195_g046311</name>
    <name evidence="4" type="ORF">L195_g047021</name>
</gene>
<dbReference type="EMBL" id="ASHM01062054">
    <property type="protein sequence ID" value="PNX90188.1"/>
    <property type="molecule type" value="Genomic_DNA"/>
</dbReference>
<keyword evidence="1" id="KW-1133">Transmembrane helix</keyword>
<dbReference type="ExpressionAtlas" id="A0A2K3MHC8">
    <property type="expression patterns" value="baseline"/>
</dbReference>
<sequence>YIRSLVPQHFYFRSNNNGKTSREIFKKSHADLIKESSEWLKDTSESCSVVAALVAGVSFATASAVPGGTTDEGRPILEGKPAFDVFAISSLIGLCFSVTGLIMFLSILTSRKQAKDFRRDLPFKLLLGLSSLFVAIASMFVSFCTGHFFLLSHNFKSILFPIYAATCLPVTFYAVAQFPLYFDLLTAILTKVPKATDKGDSL</sequence>
<dbReference type="PANTHER" id="PTHR24177:SF187">
    <property type="entry name" value="ANKYRIN REPEAT PROTEIN"/>
    <property type="match status" value="1"/>
</dbReference>
<reference evidence="3 5" key="1">
    <citation type="journal article" date="2014" name="Am. J. Bot.">
        <title>Genome assembly and annotation for red clover (Trifolium pratense; Fabaceae).</title>
        <authorList>
            <person name="Istvanek J."/>
            <person name="Jaros M."/>
            <person name="Krenek A."/>
            <person name="Repkova J."/>
        </authorList>
    </citation>
    <scope>NUCLEOTIDE SEQUENCE [LARGE SCALE GENOMIC DNA]</scope>
    <source>
        <strain evidence="5">cv. Tatra</strain>
        <tissue evidence="3">Young leaves</tissue>
    </source>
</reference>
<evidence type="ECO:0000256" key="1">
    <source>
        <dbReference type="SAM" id="Phobius"/>
    </source>
</evidence>
<evidence type="ECO:0000259" key="2">
    <source>
        <dbReference type="Pfam" id="PF13962"/>
    </source>
</evidence>
<accession>A0A2K3MHC8</accession>
<dbReference type="Pfam" id="PF13962">
    <property type="entry name" value="PGG"/>
    <property type="match status" value="1"/>
</dbReference>
<reference evidence="3 5" key="2">
    <citation type="journal article" date="2017" name="Front. Plant Sci.">
        <title>Gene Classification and Mining of Molecular Markers Useful in Red Clover (Trifolium pratense) Breeding.</title>
        <authorList>
            <person name="Istvanek J."/>
            <person name="Dluhosova J."/>
            <person name="Dluhos P."/>
            <person name="Patkova L."/>
            <person name="Nedelnik J."/>
            <person name="Repkova J."/>
        </authorList>
    </citation>
    <scope>NUCLEOTIDE SEQUENCE [LARGE SCALE GENOMIC DNA]</scope>
    <source>
        <strain evidence="5">cv. Tatra</strain>
        <tissue evidence="3">Young leaves</tissue>
    </source>
</reference>
<protein>
    <recommendedName>
        <fullName evidence="2">PGG domain-containing protein</fullName>
    </recommendedName>
</protein>
<comment type="caution">
    <text evidence="3">The sequence shown here is derived from an EMBL/GenBank/DDBJ whole genome shotgun (WGS) entry which is preliminary data.</text>
</comment>
<evidence type="ECO:0000313" key="5">
    <source>
        <dbReference type="Proteomes" id="UP000236291"/>
    </source>
</evidence>
<dbReference type="STRING" id="57577.A0A2K3MHC8"/>